<dbReference type="Gene3D" id="1.20.1250.20">
    <property type="entry name" value="MFS general substrate transporter like domains"/>
    <property type="match status" value="1"/>
</dbReference>
<gene>
    <name evidence="8" type="ORF">PYX00_004674</name>
</gene>
<dbReference type="InterPro" id="IPR050549">
    <property type="entry name" value="MFS_Trehalose_Transporter"/>
</dbReference>
<evidence type="ECO:0000256" key="6">
    <source>
        <dbReference type="SAM" id="Phobius"/>
    </source>
</evidence>
<feature type="transmembrane region" description="Helical" evidence="6">
    <location>
        <begin position="464"/>
        <end position="488"/>
    </location>
</feature>
<dbReference type="SUPFAM" id="SSF103473">
    <property type="entry name" value="MFS general substrate transporter"/>
    <property type="match status" value="1"/>
</dbReference>
<dbReference type="FunFam" id="1.20.1250.20:FF:000249">
    <property type="entry name" value="facilitated trehalose transporter Tret1"/>
    <property type="match status" value="1"/>
</dbReference>
<dbReference type="PROSITE" id="PS50850">
    <property type="entry name" value="MFS"/>
    <property type="match status" value="1"/>
</dbReference>
<feature type="transmembrane region" description="Helical" evidence="6">
    <location>
        <begin position="128"/>
        <end position="149"/>
    </location>
</feature>
<evidence type="ECO:0000256" key="3">
    <source>
        <dbReference type="ARBA" id="ARBA00022989"/>
    </source>
</evidence>
<evidence type="ECO:0000259" key="7">
    <source>
        <dbReference type="PROSITE" id="PS50850"/>
    </source>
</evidence>
<feature type="domain" description="Major facilitator superfamily (MFS) profile" evidence="7">
    <location>
        <begin position="31"/>
        <end position="492"/>
    </location>
</feature>
<keyword evidence="2 6" id="KW-0812">Transmembrane</keyword>
<dbReference type="InterPro" id="IPR020846">
    <property type="entry name" value="MFS_dom"/>
</dbReference>
<feature type="transmembrane region" description="Helical" evidence="6">
    <location>
        <begin position="331"/>
        <end position="349"/>
    </location>
</feature>
<evidence type="ECO:0000256" key="2">
    <source>
        <dbReference type="ARBA" id="ARBA00022692"/>
    </source>
</evidence>
<evidence type="ECO:0000313" key="8">
    <source>
        <dbReference type="EMBL" id="KAL0277344.1"/>
    </source>
</evidence>
<feature type="transmembrane region" description="Helical" evidence="6">
    <location>
        <begin position="398"/>
        <end position="422"/>
    </location>
</feature>
<dbReference type="PANTHER" id="PTHR48021">
    <property type="match status" value="1"/>
</dbReference>
<feature type="transmembrane region" description="Helical" evidence="6">
    <location>
        <begin position="434"/>
        <end position="452"/>
    </location>
</feature>
<feature type="region of interest" description="Disordered" evidence="5">
    <location>
        <begin position="515"/>
        <end position="539"/>
    </location>
</feature>
<feature type="transmembrane region" description="Helical" evidence="6">
    <location>
        <begin position="286"/>
        <end position="319"/>
    </location>
</feature>
<proteinExistence type="predicted"/>
<dbReference type="InterPro" id="IPR005829">
    <property type="entry name" value="Sugar_transporter_CS"/>
</dbReference>
<dbReference type="InterPro" id="IPR036259">
    <property type="entry name" value="MFS_trans_sf"/>
</dbReference>
<dbReference type="Pfam" id="PF00083">
    <property type="entry name" value="Sugar_tr"/>
    <property type="match status" value="1"/>
</dbReference>
<dbReference type="EMBL" id="JARGDH010000002">
    <property type="protein sequence ID" value="KAL0277344.1"/>
    <property type="molecule type" value="Genomic_DNA"/>
</dbReference>
<accession>A0AAW2I5B1</accession>
<sequence length="539" mass="59902">MNIRRNGSSKIQMDDDFDVGKKTFRRALPQILATMAKNLILLGYGMTLGFPTIVIPRLQNAPANETLRLTEEEVSWFGSINLITVPLGCVVSGMVTQPFGRKRSMQALNIPFLIIWIMFYYSESVPMLYASSALTGLAGGLLEAPVLTYVAEITQPHLRGFLSATSSLSVIIGMYTQFLMGDFVDWRTVCLVNSSAPVLAFIALCFIPESPHWLIGKKRFEDAQKALCWLRGWTTRDEIQGEYSTLMKAIHPELRSAQQIKMAEEGKDGDKKCFTFEVKNYMKRTFIIPFSLVALCFFAGHFSGMTTLTTFAVNIFATLGAPVDSFAATKILGTAQLVGTLLCVVLIHYTGKRPLVFLSTFGSGVLFASAGLYAYLYLGVQKLDNGAYIKEHFNEMPSYSWVPMVCLIGGSFLAYIGIRLLPWILIGEVYPPEIRALASGASGSVGYILGFLSNKTFFKLIEALTLPGVYFLYGFIGLISMVLFFFFLPETEGWTLPQIQEHFAGERNLIRAGKRKTRKARDKEGLDNPCPVDDQVSKL</sequence>
<feature type="transmembrane region" description="Helical" evidence="6">
    <location>
        <begin position="74"/>
        <end position="95"/>
    </location>
</feature>
<feature type="transmembrane region" description="Helical" evidence="6">
    <location>
        <begin position="186"/>
        <end position="207"/>
    </location>
</feature>
<feature type="transmembrane region" description="Helical" evidence="6">
    <location>
        <begin position="161"/>
        <end position="180"/>
    </location>
</feature>
<evidence type="ECO:0000256" key="5">
    <source>
        <dbReference type="SAM" id="MobiDB-lite"/>
    </source>
</evidence>
<dbReference type="PANTHER" id="PTHR48021:SF39">
    <property type="entry name" value="MAJOR FACILITATOR SUPERFAMILY (MFS) PROFILE DOMAIN-CONTAINING PROTEIN"/>
    <property type="match status" value="1"/>
</dbReference>
<feature type="transmembrane region" description="Helical" evidence="6">
    <location>
        <begin position="356"/>
        <end position="378"/>
    </location>
</feature>
<comment type="subcellular location">
    <subcellularLocation>
        <location evidence="1">Membrane</location>
        <topology evidence="1">Multi-pass membrane protein</topology>
    </subcellularLocation>
</comment>
<keyword evidence="4 6" id="KW-0472">Membrane</keyword>
<evidence type="ECO:0000256" key="4">
    <source>
        <dbReference type="ARBA" id="ARBA00023136"/>
    </source>
</evidence>
<dbReference type="GO" id="GO:0022857">
    <property type="term" value="F:transmembrane transporter activity"/>
    <property type="evidence" value="ECO:0007669"/>
    <property type="project" value="InterPro"/>
</dbReference>
<feature type="transmembrane region" description="Helical" evidence="6">
    <location>
        <begin position="31"/>
        <end position="54"/>
    </location>
</feature>
<dbReference type="PROSITE" id="PS00217">
    <property type="entry name" value="SUGAR_TRANSPORT_2"/>
    <property type="match status" value="1"/>
</dbReference>
<reference evidence="8" key="1">
    <citation type="journal article" date="2024" name="Gigascience">
        <title>Chromosome-level genome of the poultry shaft louse Menopon gallinae provides insight into the host-switching and adaptive evolution of parasitic lice.</title>
        <authorList>
            <person name="Xu Y."/>
            <person name="Ma L."/>
            <person name="Liu S."/>
            <person name="Liang Y."/>
            <person name="Liu Q."/>
            <person name="He Z."/>
            <person name="Tian L."/>
            <person name="Duan Y."/>
            <person name="Cai W."/>
            <person name="Li H."/>
            <person name="Song F."/>
        </authorList>
    </citation>
    <scope>NUCLEOTIDE SEQUENCE</scope>
    <source>
        <strain evidence="8">Cailab_2023a</strain>
    </source>
</reference>
<keyword evidence="3 6" id="KW-1133">Transmembrane helix</keyword>
<name>A0AAW2I5B1_9NEOP</name>
<feature type="transmembrane region" description="Helical" evidence="6">
    <location>
        <begin position="107"/>
        <end position="122"/>
    </location>
</feature>
<dbReference type="InterPro" id="IPR005828">
    <property type="entry name" value="MFS_sugar_transport-like"/>
</dbReference>
<organism evidence="8">
    <name type="scientific">Menopon gallinae</name>
    <name type="common">poultry shaft louse</name>
    <dbReference type="NCBI Taxonomy" id="328185"/>
    <lineage>
        <taxon>Eukaryota</taxon>
        <taxon>Metazoa</taxon>
        <taxon>Ecdysozoa</taxon>
        <taxon>Arthropoda</taxon>
        <taxon>Hexapoda</taxon>
        <taxon>Insecta</taxon>
        <taxon>Pterygota</taxon>
        <taxon>Neoptera</taxon>
        <taxon>Paraneoptera</taxon>
        <taxon>Psocodea</taxon>
        <taxon>Troctomorpha</taxon>
        <taxon>Phthiraptera</taxon>
        <taxon>Amblycera</taxon>
        <taxon>Menoponidae</taxon>
        <taxon>Menopon</taxon>
    </lineage>
</organism>
<dbReference type="GO" id="GO:0016020">
    <property type="term" value="C:membrane"/>
    <property type="evidence" value="ECO:0007669"/>
    <property type="project" value="UniProtKB-SubCell"/>
</dbReference>
<evidence type="ECO:0000256" key="1">
    <source>
        <dbReference type="ARBA" id="ARBA00004141"/>
    </source>
</evidence>
<comment type="caution">
    <text evidence="8">The sequence shown here is derived from an EMBL/GenBank/DDBJ whole genome shotgun (WGS) entry which is preliminary data.</text>
</comment>
<dbReference type="AlphaFoldDB" id="A0AAW2I5B1"/>
<protein>
    <recommendedName>
        <fullName evidence="7">Major facilitator superfamily (MFS) profile domain-containing protein</fullName>
    </recommendedName>
</protein>